<dbReference type="AlphaFoldDB" id="A0A1H3JZG7"/>
<dbReference type="Proteomes" id="UP000199079">
    <property type="component" value="Unassembled WGS sequence"/>
</dbReference>
<feature type="transmembrane region" description="Helical" evidence="1">
    <location>
        <begin position="78"/>
        <end position="98"/>
    </location>
</feature>
<reference evidence="4" key="1">
    <citation type="submission" date="2016-10" db="EMBL/GenBank/DDBJ databases">
        <authorList>
            <person name="Varghese N."/>
            <person name="Submissions S."/>
        </authorList>
    </citation>
    <scope>NUCLEOTIDE SEQUENCE [LARGE SCALE GENOMIC DNA]</scope>
    <source>
        <strain evidence="4">DC30,IBRC 10041,KCTC 4046</strain>
    </source>
</reference>
<evidence type="ECO:0000259" key="2">
    <source>
        <dbReference type="Pfam" id="PF26494"/>
    </source>
</evidence>
<feature type="transmembrane region" description="Helical" evidence="1">
    <location>
        <begin position="105"/>
        <end position="125"/>
    </location>
</feature>
<evidence type="ECO:0000313" key="4">
    <source>
        <dbReference type="Proteomes" id="UP000199079"/>
    </source>
</evidence>
<name>A0A1H3JZG7_9EURY</name>
<sequence length="173" mass="17858">MIPAVLPPIPASVPLQATLEPAFEWATFAGFLLVPGLIATLLWSPFLIVDRIRSLLAALPPTGSVLPTYLLAGVGGSIPYIIGAAVVVTTVDTAGVAWSNAFINVAVLLFVGYAVGVPVVTNVALPRLALDWDPTGYGPSTWVLLAAGGASYALLFSIPFVVVSFLLALPGGY</sequence>
<feature type="domain" description="DUF8162" evidence="2">
    <location>
        <begin position="24"/>
        <end position="171"/>
    </location>
</feature>
<dbReference type="Pfam" id="PF26494">
    <property type="entry name" value="DUF8162"/>
    <property type="match status" value="1"/>
</dbReference>
<accession>A0A1H3JZG7</accession>
<dbReference type="EMBL" id="FNPC01000005">
    <property type="protein sequence ID" value="SDY45316.1"/>
    <property type="molecule type" value="Genomic_DNA"/>
</dbReference>
<evidence type="ECO:0000313" key="3">
    <source>
        <dbReference type="EMBL" id="SDY45316.1"/>
    </source>
</evidence>
<keyword evidence="1" id="KW-0812">Transmembrane</keyword>
<keyword evidence="1" id="KW-1133">Transmembrane helix</keyword>
<dbReference type="InterPro" id="IPR058476">
    <property type="entry name" value="DUF8162"/>
</dbReference>
<feature type="transmembrane region" description="Helical" evidence="1">
    <location>
        <begin position="22"/>
        <end position="43"/>
    </location>
</feature>
<gene>
    <name evidence="3" type="ORF">SAMN05216564_105199</name>
</gene>
<organism evidence="3 4">
    <name type="scientific">Halopenitus persicus</name>
    <dbReference type="NCBI Taxonomy" id="1048396"/>
    <lineage>
        <taxon>Archaea</taxon>
        <taxon>Methanobacteriati</taxon>
        <taxon>Methanobacteriota</taxon>
        <taxon>Stenosarchaea group</taxon>
        <taxon>Halobacteria</taxon>
        <taxon>Halobacteriales</taxon>
        <taxon>Haloferacaceae</taxon>
        <taxon>Halopenitus</taxon>
    </lineage>
</organism>
<proteinExistence type="predicted"/>
<dbReference type="OrthoDB" id="328904at2157"/>
<dbReference type="RefSeq" id="WP_092732875.1">
    <property type="nucleotide sequence ID" value="NZ_FNPC01000005.1"/>
</dbReference>
<keyword evidence="4" id="KW-1185">Reference proteome</keyword>
<evidence type="ECO:0000256" key="1">
    <source>
        <dbReference type="SAM" id="Phobius"/>
    </source>
</evidence>
<protein>
    <recommendedName>
        <fullName evidence="2">DUF8162 domain-containing protein</fullName>
    </recommendedName>
</protein>
<feature type="transmembrane region" description="Helical" evidence="1">
    <location>
        <begin position="145"/>
        <end position="169"/>
    </location>
</feature>
<keyword evidence="1" id="KW-0472">Membrane</keyword>